<dbReference type="AlphaFoldDB" id="A0A0W7X7J1"/>
<dbReference type="OrthoDB" id="9835337at2"/>
<organism evidence="1 2">
    <name type="scientific">Streptomyces silvensis</name>
    <dbReference type="NCBI Taxonomy" id="1765722"/>
    <lineage>
        <taxon>Bacteria</taxon>
        <taxon>Bacillati</taxon>
        <taxon>Actinomycetota</taxon>
        <taxon>Actinomycetes</taxon>
        <taxon>Kitasatosporales</taxon>
        <taxon>Streptomycetaceae</taxon>
        <taxon>Streptomyces</taxon>
    </lineage>
</organism>
<name>A0A0W7X7J1_9ACTN</name>
<dbReference type="Pfam" id="PF23835">
    <property type="entry name" value="DUF7205"/>
    <property type="match status" value="1"/>
</dbReference>
<dbReference type="Proteomes" id="UP000054804">
    <property type="component" value="Unassembled WGS sequence"/>
</dbReference>
<evidence type="ECO:0000313" key="1">
    <source>
        <dbReference type="EMBL" id="KUF18824.1"/>
    </source>
</evidence>
<proteinExistence type="predicted"/>
<comment type="caution">
    <text evidence="1">The sequence shown here is derived from an EMBL/GenBank/DDBJ whole genome shotgun (WGS) entry which is preliminary data.</text>
</comment>
<protein>
    <submittedName>
        <fullName evidence="1">Uncharacterized protein</fullName>
    </submittedName>
</protein>
<evidence type="ECO:0000313" key="2">
    <source>
        <dbReference type="Proteomes" id="UP000054804"/>
    </source>
</evidence>
<sequence>MDFEPVDFSNVHEGDTVTFSRRDNGFGGSGDIVARTGTVTKVTDKTVTVECIDRWGKTGVLRRADWHYRNVRRTAKADRRPYNAENVQYVDAGLIVTAVWVSDPAVDPAEALESILRRDLPYEMEVVGEATRFFKKEGAGFSGWVVSTGGGLNYGDAIPTKRQAMKELRWAVAERFAR</sequence>
<dbReference type="InterPro" id="IPR055629">
    <property type="entry name" value="DUF7205"/>
</dbReference>
<gene>
    <name evidence="1" type="ORF">AT728_07250</name>
</gene>
<dbReference type="EMBL" id="LOCL01000029">
    <property type="protein sequence ID" value="KUF18824.1"/>
    <property type="molecule type" value="Genomic_DNA"/>
</dbReference>
<dbReference type="RefSeq" id="WP_058846983.1">
    <property type="nucleotide sequence ID" value="NZ_LOCL01000029.1"/>
</dbReference>
<accession>A0A0W7X7J1</accession>
<reference evidence="1 2" key="1">
    <citation type="submission" date="2015-12" db="EMBL/GenBank/DDBJ databases">
        <title>Draft genome sequence of Streptomyces silvensis ATCC 53525, a producer of novel hormone antagonists.</title>
        <authorList>
            <person name="Johnston C.W."/>
            <person name="Li Y."/>
            <person name="Magarvey N.A."/>
        </authorList>
    </citation>
    <scope>NUCLEOTIDE SEQUENCE [LARGE SCALE GENOMIC DNA]</scope>
    <source>
        <strain evidence="1 2">ATCC 53525</strain>
    </source>
</reference>
<keyword evidence="2" id="KW-1185">Reference proteome</keyword>